<feature type="domain" description="HTH luxR-type" evidence="3">
    <location>
        <begin position="811"/>
        <end position="873"/>
    </location>
</feature>
<dbReference type="Pfam" id="PF00196">
    <property type="entry name" value="GerE"/>
    <property type="match status" value="1"/>
</dbReference>
<dbReference type="AlphaFoldDB" id="A0A9X3S7Y8"/>
<dbReference type="PANTHER" id="PTHR16305:SF35">
    <property type="entry name" value="TRANSCRIPTIONAL ACTIVATOR DOMAIN"/>
    <property type="match status" value="1"/>
</dbReference>
<evidence type="ECO:0000259" key="3">
    <source>
        <dbReference type="PROSITE" id="PS50043"/>
    </source>
</evidence>
<evidence type="ECO:0000313" key="5">
    <source>
        <dbReference type="Proteomes" id="UP001147653"/>
    </source>
</evidence>
<dbReference type="PROSITE" id="PS50043">
    <property type="entry name" value="HTH_LUXR_2"/>
    <property type="match status" value="1"/>
</dbReference>
<protein>
    <submittedName>
        <fullName evidence="4">LuxR C-terminal-related transcriptional regulator</fullName>
    </submittedName>
</protein>
<dbReference type="InterPro" id="IPR016032">
    <property type="entry name" value="Sig_transdc_resp-reg_C-effctor"/>
</dbReference>
<dbReference type="InterPro" id="IPR027417">
    <property type="entry name" value="P-loop_NTPase"/>
</dbReference>
<dbReference type="GO" id="GO:0006355">
    <property type="term" value="P:regulation of DNA-templated transcription"/>
    <property type="evidence" value="ECO:0007669"/>
    <property type="project" value="InterPro"/>
</dbReference>
<evidence type="ECO:0000256" key="1">
    <source>
        <dbReference type="ARBA" id="ARBA00022741"/>
    </source>
</evidence>
<dbReference type="RefSeq" id="WP_270025182.1">
    <property type="nucleotide sequence ID" value="NZ_JAPDDP010000016.1"/>
</dbReference>
<dbReference type="GO" id="GO:0005737">
    <property type="term" value="C:cytoplasm"/>
    <property type="evidence" value="ECO:0007669"/>
    <property type="project" value="TreeGrafter"/>
</dbReference>
<dbReference type="Proteomes" id="UP001147653">
    <property type="component" value="Unassembled WGS sequence"/>
</dbReference>
<gene>
    <name evidence="4" type="ORF">OJ997_11260</name>
</gene>
<dbReference type="SUPFAM" id="SSF52540">
    <property type="entry name" value="P-loop containing nucleoside triphosphate hydrolases"/>
    <property type="match status" value="1"/>
</dbReference>
<dbReference type="Gene3D" id="1.10.10.10">
    <property type="entry name" value="Winged helix-like DNA-binding domain superfamily/Winged helix DNA-binding domain"/>
    <property type="match status" value="1"/>
</dbReference>
<proteinExistence type="predicted"/>
<organism evidence="4 5">
    <name type="scientific">Solirubrobacter phytolaccae</name>
    <dbReference type="NCBI Taxonomy" id="1404360"/>
    <lineage>
        <taxon>Bacteria</taxon>
        <taxon>Bacillati</taxon>
        <taxon>Actinomycetota</taxon>
        <taxon>Thermoleophilia</taxon>
        <taxon>Solirubrobacterales</taxon>
        <taxon>Solirubrobacteraceae</taxon>
        <taxon>Solirubrobacter</taxon>
    </lineage>
</organism>
<comment type="caution">
    <text evidence="4">The sequence shown here is derived from an EMBL/GenBank/DDBJ whole genome shotgun (WGS) entry which is preliminary data.</text>
</comment>
<name>A0A9X3S7Y8_9ACTN</name>
<dbReference type="Pfam" id="PF13191">
    <property type="entry name" value="AAA_16"/>
    <property type="match status" value="1"/>
</dbReference>
<accession>A0A9X3S7Y8</accession>
<dbReference type="PRINTS" id="PR00038">
    <property type="entry name" value="HTHLUXR"/>
</dbReference>
<dbReference type="PANTHER" id="PTHR16305">
    <property type="entry name" value="TESTICULAR SOLUBLE ADENYLYL CYCLASE"/>
    <property type="match status" value="1"/>
</dbReference>
<dbReference type="GO" id="GO:0004016">
    <property type="term" value="F:adenylate cyclase activity"/>
    <property type="evidence" value="ECO:0007669"/>
    <property type="project" value="TreeGrafter"/>
</dbReference>
<dbReference type="InterPro" id="IPR036388">
    <property type="entry name" value="WH-like_DNA-bd_sf"/>
</dbReference>
<dbReference type="InterPro" id="IPR000792">
    <property type="entry name" value="Tscrpt_reg_LuxR_C"/>
</dbReference>
<dbReference type="GO" id="GO:0003677">
    <property type="term" value="F:DNA binding"/>
    <property type="evidence" value="ECO:0007669"/>
    <property type="project" value="InterPro"/>
</dbReference>
<dbReference type="EMBL" id="JAPDDP010000016">
    <property type="protein sequence ID" value="MDA0180873.1"/>
    <property type="molecule type" value="Genomic_DNA"/>
</dbReference>
<dbReference type="GO" id="GO:0005524">
    <property type="term" value="F:ATP binding"/>
    <property type="evidence" value="ECO:0007669"/>
    <property type="project" value="UniProtKB-KW"/>
</dbReference>
<dbReference type="SUPFAM" id="SSF46894">
    <property type="entry name" value="C-terminal effector domain of the bipartite response regulators"/>
    <property type="match status" value="1"/>
</dbReference>
<reference evidence="4" key="1">
    <citation type="submission" date="2022-10" db="EMBL/GenBank/DDBJ databases">
        <title>The WGS of Solirubrobacter phytolaccae KCTC 29190.</title>
        <authorList>
            <person name="Jiang Z."/>
        </authorList>
    </citation>
    <scope>NUCLEOTIDE SEQUENCE</scope>
    <source>
        <strain evidence="4">KCTC 29190</strain>
    </source>
</reference>
<sequence length="873" mass="93067">MPHRLSSTQWPLVGRSDELDRLTRLRTAASGVVLSGPAGIGKSRLMREALAVGRESGVHVEWVQATRSAAAVPLGALASLLDAEARSTSPLHVMRSTAEGLRARAGTRPIVLGVDDAQLLDSASAALVLQLVTTRTAFVLATLRSGEPVPDAIVSLWKDAGAVRMDLQALDEAETGALIESALGGPVEQAAKRWLFESSYGNVLYIRELLVGALEGGALVERDGLWRLPAHPPLSRSLTELVNERISGLDDATLRVLQTLALGEPLTLADTVEIAGESALISAERDGLVTVSAPADGDAVRLAHPLYGEVIRAALPLVRGHELRVRLAAMVQARAPLRGRDALKVARWLLDAGEAVGPDLLTDAARAANAAGDPTFAAHLAQRALAGGASSRAALALARAHIDARNFEAAEAVLAPLEGRLDGQDAALEYLEQRVIVLFWGLQRHAELPALLERAQTWWPGPEWYRRLVFLRMHVTALDGNYERMTEVTAAALTDPELDDASRQQIAPFHGRNLLYSGRTREGYEWARARRPQLPLRDFSDEVAFAVWISAAVQCGYDWPQLEAELPGALVEAVRADDHAGAGLAAFGLGGIAMGAGRFADAARWLTESELHFGHHDAIDMLPIAIVMRVKAEAGAGEVDTARTALQRLRVTFASREGLARDAPHFAAAEAAVAAADGDRATARRLLAEATEQVPHVALWGAQFTHDALLEGAEADPAAVALEALRERCDAPLVVAFADHARARADDDAAALVATADRFEALGAQRAALLASVDAAQAFLRAGDQDSARRAAVRADALHVAGQGTEPPQIEGLGAVALSPRERQLVDLAAQGLTSPEIAEQLVLSVRTVESHLYRAMNKLGISDRRELAKHQS</sequence>
<dbReference type="SMART" id="SM00421">
    <property type="entry name" value="HTH_LUXR"/>
    <property type="match status" value="1"/>
</dbReference>
<evidence type="ECO:0000313" key="4">
    <source>
        <dbReference type="EMBL" id="MDA0180873.1"/>
    </source>
</evidence>
<dbReference type="InterPro" id="IPR041664">
    <property type="entry name" value="AAA_16"/>
</dbReference>
<keyword evidence="1" id="KW-0547">Nucleotide-binding</keyword>
<dbReference type="CDD" id="cd06170">
    <property type="entry name" value="LuxR_C_like"/>
    <property type="match status" value="1"/>
</dbReference>
<evidence type="ECO:0000256" key="2">
    <source>
        <dbReference type="ARBA" id="ARBA00022840"/>
    </source>
</evidence>
<dbReference type="PROSITE" id="PS00622">
    <property type="entry name" value="HTH_LUXR_1"/>
    <property type="match status" value="1"/>
</dbReference>
<keyword evidence="5" id="KW-1185">Reference proteome</keyword>
<dbReference type="Gene3D" id="3.40.50.300">
    <property type="entry name" value="P-loop containing nucleotide triphosphate hydrolases"/>
    <property type="match status" value="1"/>
</dbReference>
<keyword evidence="2" id="KW-0067">ATP-binding</keyword>